<dbReference type="EMBL" id="CAXDID020000123">
    <property type="protein sequence ID" value="CAL6032606.1"/>
    <property type="molecule type" value="Genomic_DNA"/>
</dbReference>
<sequence>MRTGQSERHLKISSNQLALGGFETNGPKLDYSTSKELDEMTKKNALEFGRETWDKEGFDIRDIVDFD</sequence>
<reference evidence="2 3" key="2">
    <citation type="submission" date="2024-07" db="EMBL/GenBank/DDBJ databases">
        <authorList>
            <person name="Akdeniz Z."/>
        </authorList>
    </citation>
    <scope>NUCLEOTIDE SEQUENCE [LARGE SCALE GENOMIC DNA]</scope>
</reference>
<keyword evidence="3" id="KW-1185">Reference proteome</keyword>
<evidence type="ECO:0000313" key="1">
    <source>
        <dbReference type="EMBL" id="CAI9966480.1"/>
    </source>
</evidence>
<protein>
    <submittedName>
        <fullName evidence="1">Uncharacterized protein</fullName>
    </submittedName>
</protein>
<name>A0AA86QXP2_9EUKA</name>
<organism evidence="1">
    <name type="scientific">Hexamita inflata</name>
    <dbReference type="NCBI Taxonomy" id="28002"/>
    <lineage>
        <taxon>Eukaryota</taxon>
        <taxon>Metamonada</taxon>
        <taxon>Diplomonadida</taxon>
        <taxon>Hexamitidae</taxon>
        <taxon>Hexamitinae</taxon>
        <taxon>Hexamita</taxon>
    </lineage>
</organism>
<gene>
    <name evidence="2" type="ORF">HINF_LOCUS34566</name>
    <name evidence="1" type="ORF">HINF_LOCUS54125</name>
</gene>
<dbReference type="EMBL" id="CATOUU010001007">
    <property type="protein sequence ID" value="CAI9966480.1"/>
    <property type="molecule type" value="Genomic_DNA"/>
</dbReference>
<proteinExistence type="predicted"/>
<dbReference type="Proteomes" id="UP001642409">
    <property type="component" value="Unassembled WGS sequence"/>
</dbReference>
<dbReference type="AlphaFoldDB" id="A0AA86QXP2"/>
<evidence type="ECO:0000313" key="3">
    <source>
        <dbReference type="Proteomes" id="UP001642409"/>
    </source>
</evidence>
<accession>A0AA86QXP2</accession>
<evidence type="ECO:0000313" key="2">
    <source>
        <dbReference type="EMBL" id="CAL6032606.1"/>
    </source>
</evidence>
<reference evidence="1" key="1">
    <citation type="submission" date="2023-06" db="EMBL/GenBank/DDBJ databases">
        <authorList>
            <person name="Kurt Z."/>
        </authorList>
    </citation>
    <scope>NUCLEOTIDE SEQUENCE</scope>
</reference>
<comment type="caution">
    <text evidence="1">The sequence shown here is derived from an EMBL/GenBank/DDBJ whole genome shotgun (WGS) entry which is preliminary data.</text>
</comment>